<dbReference type="PANTHER" id="PTHR19136:SF81">
    <property type="entry name" value="MOLYBDENUM COFACTOR GUANYLYLTRANSFERASE"/>
    <property type="match status" value="1"/>
</dbReference>
<evidence type="ECO:0000313" key="4">
    <source>
        <dbReference type="Proteomes" id="UP001139207"/>
    </source>
</evidence>
<name>A0A9X2B1C8_9CORY</name>
<feature type="domain" description="MobA-like NTP transferase" evidence="2">
    <location>
        <begin position="14"/>
        <end position="161"/>
    </location>
</feature>
<protein>
    <submittedName>
        <fullName evidence="3">NTP transferase domain-containing protein</fullName>
    </submittedName>
</protein>
<dbReference type="InterPro" id="IPR029044">
    <property type="entry name" value="Nucleotide-diphossugar_trans"/>
</dbReference>
<accession>A0A9X2B1C8</accession>
<evidence type="ECO:0000256" key="1">
    <source>
        <dbReference type="ARBA" id="ARBA00022679"/>
    </source>
</evidence>
<reference evidence="3" key="1">
    <citation type="submission" date="2022-04" db="EMBL/GenBank/DDBJ databases">
        <title>Corynebacterium kalidii LD5P10.</title>
        <authorList>
            <person name="Sun J.Q."/>
        </authorList>
    </citation>
    <scope>NUCLEOTIDE SEQUENCE</scope>
    <source>
        <strain evidence="3">LD5P10</strain>
    </source>
</reference>
<dbReference type="RefSeq" id="WP_244803604.1">
    <property type="nucleotide sequence ID" value="NZ_JALIEA010000011.1"/>
</dbReference>
<dbReference type="PANTHER" id="PTHR19136">
    <property type="entry name" value="MOLYBDENUM COFACTOR GUANYLYLTRANSFERASE"/>
    <property type="match status" value="1"/>
</dbReference>
<dbReference type="Pfam" id="PF12804">
    <property type="entry name" value="NTP_transf_3"/>
    <property type="match status" value="1"/>
</dbReference>
<evidence type="ECO:0000313" key="3">
    <source>
        <dbReference type="EMBL" id="MCJ7857864.1"/>
    </source>
</evidence>
<dbReference type="GO" id="GO:0016779">
    <property type="term" value="F:nucleotidyltransferase activity"/>
    <property type="evidence" value="ECO:0007669"/>
    <property type="project" value="UniProtKB-ARBA"/>
</dbReference>
<keyword evidence="4" id="KW-1185">Reference proteome</keyword>
<keyword evidence="1 3" id="KW-0808">Transferase</keyword>
<sequence>MADHTGRTVHTVHAVIVAGGAGSRLAASAPEDAVADLPRKPLLPGPDGRRLIDRVLDATASCVGRVVVAPPLDLPGLPADVVVTQEDPPLAGPAAALAAGVAALQGSRTVADTDLVLLLAADLVDPAESVEVLLAAALEEPTGCVGTVDGRMQPLLSVVRSGALRAAVDGRDFTDAPVMALLRRLDLRETALPSAADIDTWDDAVTHGYGRTS</sequence>
<dbReference type="EMBL" id="JALIEA010000011">
    <property type="protein sequence ID" value="MCJ7857864.1"/>
    <property type="molecule type" value="Genomic_DNA"/>
</dbReference>
<dbReference type="InterPro" id="IPR025877">
    <property type="entry name" value="MobA-like_NTP_Trfase"/>
</dbReference>
<organism evidence="3 4">
    <name type="scientific">Corynebacterium kalidii</name>
    <dbReference type="NCBI Taxonomy" id="2931982"/>
    <lineage>
        <taxon>Bacteria</taxon>
        <taxon>Bacillati</taxon>
        <taxon>Actinomycetota</taxon>
        <taxon>Actinomycetes</taxon>
        <taxon>Mycobacteriales</taxon>
        <taxon>Corynebacteriaceae</taxon>
        <taxon>Corynebacterium</taxon>
    </lineage>
</organism>
<proteinExistence type="predicted"/>
<evidence type="ECO:0000259" key="2">
    <source>
        <dbReference type="Pfam" id="PF12804"/>
    </source>
</evidence>
<comment type="caution">
    <text evidence="3">The sequence shown here is derived from an EMBL/GenBank/DDBJ whole genome shotgun (WGS) entry which is preliminary data.</text>
</comment>
<dbReference type="Gene3D" id="3.90.550.10">
    <property type="entry name" value="Spore Coat Polysaccharide Biosynthesis Protein SpsA, Chain A"/>
    <property type="match status" value="1"/>
</dbReference>
<gene>
    <name evidence="3" type="ORF">MUN33_03920</name>
</gene>
<dbReference type="Proteomes" id="UP001139207">
    <property type="component" value="Unassembled WGS sequence"/>
</dbReference>
<dbReference type="AlphaFoldDB" id="A0A9X2B1C8"/>
<dbReference type="SUPFAM" id="SSF53448">
    <property type="entry name" value="Nucleotide-diphospho-sugar transferases"/>
    <property type="match status" value="1"/>
</dbReference>